<gene>
    <name evidence="2" type="ORF">I303_05105</name>
    <name evidence="3" type="ORF">I303_105454</name>
</gene>
<protein>
    <submittedName>
        <fullName evidence="2">Uncharacterized protein</fullName>
    </submittedName>
</protein>
<dbReference type="VEuPathDB" id="FungiDB:I303_05105"/>
<dbReference type="GeneID" id="28968804"/>
<reference evidence="3" key="3">
    <citation type="submission" date="2024-02" db="EMBL/GenBank/DDBJ databases">
        <title>Comparative genomics of Cryptococcus and Kwoniella reveals pathogenesis evolution and contrasting modes of karyotype evolution via chromosome fusion or intercentromeric recombination.</title>
        <authorList>
            <person name="Coelho M.A."/>
            <person name="David-Palma M."/>
            <person name="Shea T."/>
            <person name="Bowers K."/>
            <person name="McGinley-Smith S."/>
            <person name="Mohammad A.W."/>
            <person name="Gnirke A."/>
            <person name="Yurkov A.M."/>
            <person name="Nowrousian M."/>
            <person name="Sun S."/>
            <person name="Cuomo C.A."/>
            <person name="Heitman J."/>
        </authorList>
    </citation>
    <scope>NUCLEOTIDE SEQUENCE</scope>
    <source>
        <strain evidence="3">CBS 10117</strain>
    </source>
</reference>
<evidence type="ECO:0000313" key="4">
    <source>
        <dbReference type="Proteomes" id="UP000078595"/>
    </source>
</evidence>
<keyword evidence="4" id="KW-1185">Reference proteome</keyword>
<dbReference type="Proteomes" id="UP000078595">
    <property type="component" value="Chromosome 6"/>
</dbReference>
<sequence>MSSANASTAAVHSTAGRNDTGRGYHASWTDMKNSLGIATFDETPAAVFRSAQGEGSSKHQLTWQPSTEETRAIANRDWTQAQNRGKKGRLSYLLKVDELKKQAGADHIAFQSTTSSGGPVSVQFWDNSNYNKEVGRGKMQFMSVESIAVPIDDMLEADGDIDPEERIENTSSGPLIRGKFESLDEIRARENDTWTITKAFTAPSFGRASDEANESEIWLSRKELPILDAVFRDKPEKFTHMQDGKKSAASKACYTFDVASEVDRPRQVFVLLGEAKTNLSMAFSDCQWFD</sequence>
<feature type="region of interest" description="Disordered" evidence="1">
    <location>
        <begin position="1"/>
        <end position="24"/>
    </location>
</feature>
<evidence type="ECO:0000256" key="1">
    <source>
        <dbReference type="SAM" id="MobiDB-lite"/>
    </source>
</evidence>
<evidence type="ECO:0000313" key="3">
    <source>
        <dbReference type="EMBL" id="WWC62856.1"/>
    </source>
</evidence>
<reference evidence="3" key="2">
    <citation type="submission" date="2013-07" db="EMBL/GenBank/DDBJ databases">
        <authorList>
            <consortium name="The Broad Institute Genome Sequencing Platform"/>
            <person name="Cuomo C."/>
            <person name="Litvintseva A."/>
            <person name="Chen Y."/>
            <person name="Heitman J."/>
            <person name="Sun S."/>
            <person name="Springer D."/>
            <person name="Dromer F."/>
            <person name="Young S.K."/>
            <person name="Zeng Q."/>
            <person name="Gargeya S."/>
            <person name="Fitzgerald M."/>
            <person name="Abouelleil A."/>
            <person name="Alvarado L."/>
            <person name="Berlin A.M."/>
            <person name="Chapman S.B."/>
            <person name="Dewar J."/>
            <person name="Goldberg J."/>
            <person name="Griggs A."/>
            <person name="Gujja S."/>
            <person name="Hansen M."/>
            <person name="Howarth C."/>
            <person name="Imamovic A."/>
            <person name="Larimer J."/>
            <person name="McCowan C."/>
            <person name="Murphy C."/>
            <person name="Pearson M."/>
            <person name="Priest M."/>
            <person name="Roberts A."/>
            <person name="Saif S."/>
            <person name="Shea T."/>
            <person name="Sykes S."/>
            <person name="Wortman J."/>
            <person name="Nusbaum C."/>
            <person name="Birren B."/>
        </authorList>
    </citation>
    <scope>NUCLEOTIDE SEQUENCE</scope>
    <source>
        <strain evidence="3">CBS 10117</strain>
    </source>
</reference>
<feature type="compositionally biased region" description="Polar residues" evidence="1">
    <location>
        <begin position="1"/>
        <end position="17"/>
    </location>
</feature>
<name>A0A1A6A2G6_9TREE</name>
<organism evidence="2">
    <name type="scientific">Kwoniella dejecticola CBS 10117</name>
    <dbReference type="NCBI Taxonomy" id="1296121"/>
    <lineage>
        <taxon>Eukaryota</taxon>
        <taxon>Fungi</taxon>
        <taxon>Dikarya</taxon>
        <taxon>Basidiomycota</taxon>
        <taxon>Agaricomycotina</taxon>
        <taxon>Tremellomycetes</taxon>
        <taxon>Tremellales</taxon>
        <taxon>Cryptococcaceae</taxon>
        <taxon>Kwoniella</taxon>
    </lineage>
</organism>
<dbReference type="RefSeq" id="XP_018262090.1">
    <property type="nucleotide sequence ID" value="XM_018408399.1"/>
</dbReference>
<reference evidence="2" key="1">
    <citation type="submission" date="2013-07" db="EMBL/GenBank/DDBJ databases">
        <title>The Genome Sequence of Cryptococcus dejecticola CBS10117.</title>
        <authorList>
            <consortium name="The Broad Institute Genome Sequencing Platform"/>
            <person name="Cuomo C."/>
            <person name="Litvintseva A."/>
            <person name="Chen Y."/>
            <person name="Heitman J."/>
            <person name="Sun S."/>
            <person name="Springer D."/>
            <person name="Dromer F."/>
            <person name="Young S.K."/>
            <person name="Zeng Q."/>
            <person name="Gargeya S."/>
            <person name="Fitzgerald M."/>
            <person name="Abouelleil A."/>
            <person name="Alvarado L."/>
            <person name="Berlin A.M."/>
            <person name="Chapman S.B."/>
            <person name="Dewar J."/>
            <person name="Goldberg J."/>
            <person name="Griggs A."/>
            <person name="Gujja S."/>
            <person name="Hansen M."/>
            <person name="Howarth C."/>
            <person name="Imamovic A."/>
            <person name="Larimer J."/>
            <person name="McCowan C."/>
            <person name="Murphy C."/>
            <person name="Pearson M."/>
            <person name="Priest M."/>
            <person name="Roberts A."/>
            <person name="Saif S."/>
            <person name="Shea T."/>
            <person name="Sykes S."/>
            <person name="Wortman J."/>
            <person name="Nusbaum C."/>
            <person name="Birren B."/>
        </authorList>
    </citation>
    <scope>NUCLEOTIDE SEQUENCE [LARGE SCALE GENOMIC DNA]</scope>
    <source>
        <strain evidence="2">CBS 10117</strain>
    </source>
</reference>
<proteinExistence type="predicted"/>
<dbReference type="EMBL" id="CP144535">
    <property type="protein sequence ID" value="WWC62856.1"/>
    <property type="molecule type" value="Genomic_DNA"/>
</dbReference>
<evidence type="ECO:0000313" key="2">
    <source>
        <dbReference type="EMBL" id="OBR84248.1"/>
    </source>
</evidence>
<accession>A0A1A6A2G6</accession>
<dbReference type="AlphaFoldDB" id="A0A1A6A2G6"/>
<dbReference type="KEGG" id="kdj:28968804"/>
<dbReference type="EMBL" id="KI894032">
    <property type="protein sequence ID" value="OBR84248.1"/>
    <property type="molecule type" value="Genomic_DNA"/>
</dbReference>